<dbReference type="RefSeq" id="WP_011307442.1">
    <property type="nucleotide sequence ID" value="NZ_CP009526.1"/>
</dbReference>
<dbReference type="InterPro" id="IPR002725">
    <property type="entry name" value="YgjP-like_metallopeptidase"/>
</dbReference>
<dbReference type="GeneID" id="24823802"/>
<proteinExistence type="predicted"/>
<dbReference type="AlphaFoldDB" id="A0A0E3LLM3"/>
<feature type="domain" description="YgjP-like metallopeptidase" evidence="1">
    <location>
        <begin position="25"/>
        <end position="238"/>
    </location>
</feature>
<name>A0A0E3LLM3_METBA</name>
<dbReference type="KEGG" id="mbw:MSBRW_2268"/>
<evidence type="ECO:0000313" key="2">
    <source>
        <dbReference type="EMBL" id="AKB51521.1"/>
    </source>
</evidence>
<dbReference type="Pfam" id="PF01863">
    <property type="entry name" value="YgjP-like"/>
    <property type="match status" value="1"/>
</dbReference>
<organism evidence="2 3">
    <name type="scientific">Methanosarcina barkeri str. Wiesmoor</name>
    <dbReference type="NCBI Taxonomy" id="1434109"/>
    <lineage>
        <taxon>Archaea</taxon>
        <taxon>Methanobacteriati</taxon>
        <taxon>Methanobacteriota</taxon>
        <taxon>Stenosarchaea group</taxon>
        <taxon>Methanomicrobia</taxon>
        <taxon>Methanosarcinales</taxon>
        <taxon>Methanosarcinaceae</taxon>
        <taxon>Methanosarcina</taxon>
    </lineage>
</organism>
<dbReference type="PANTHER" id="PTHR30399">
    <property type="entry name" value="UNCHARACTERIZED PROTEIN YGJP"/>
    <property type="match status" value="1"/>
</dbReference>
<sequence length="245" mass="29072">MRKNDRISACGRTIDYEIVYSKKRKRAAILVRPDMKVEFRAPQGLSADTIRGMVEGKARWIFKKLEWFEANKLPDQKKQYCEGEIYLYLGRYYPLRIIFVNNVKKPQAFFKDSELTVEISENTSEDQLPFLVKESVWNFYSKRAEEEVAKLLNIYSKKLGVATPIFKVKHQKKRWGSCSAKNVLRINFQLIMAPSKQLEYVVVHELCHVKEKNHSARFWKLVRELMPDYEEYKNSLKKDGWKYVL</sequence>
<dbReference type="CDD" id="cd07344">
    <property type="entry name" value="M48_yhfN_like"/>
    <property type="match status" value="1"/>
</dbReference>
<dbReference type="EMBL" id="CP009526">
    <property type="protein sequence ID" value="AKB51521.1"/>
    <property type="molecule type" value="Genomic_DNA"/>
</dbReference>
<dbReference type="PATRIC" id="fig|1434109.4.peg.2926"/>
<dbReference type="InterPro" id="IPR053136">
    <property type="entry name" value="UTP_pyrophosphatase-like"/>
</dbReference>
<dbReference type="Proteomes" id="UP000033038">
    <property type="component" value="Chromosome"/>
</dbReference>
<dbReference type="Gene3D" id="3.30.2010.10">
    <property type="entry name" value="Metalloproteases ('zincins'), catalytic domain"/>
    <property type="match status" value="1"/>
</dbReference>
<dbReference type="HOGENOM" id="CLU_065947_2_0_2"/>
<evidence type="ECO:0000259" key="1">
    <source>
        <dbReference type="Pfam" id="PF01863"/>
    </source>
</evidence>
<evidence type="ECO:0000313" key="3">
    <source>
        <dbReference type="Proteomes" id="UP000033038"/>
    </source>
</evidence>
<protein>
    <recommendedName>
        <fullName evidence="1">YgjP-like metallopeptidase domain-containing protein</fullName>
    </recommendedName>
</protein>
<dbReference type="PANTHER" id="PTHR30399:SF1">
    <property type="entry name" value="UTP PYROPHOSPHATASE"/>
    <property type="match status" value="1"/>
</dbReference>
<reference evidence="2 3" key="1">
    <citation type="submission" date="2014-07" db="EMBL/GenBank/DDBJ databases">
        <title>Methanogenic archaea and the global carbon cycle.</title>
        <authorList>
            <person name="Henriksen J.R."/>
            <person name="Luke J."/>
            <person name="Reinhart S."/>
            <person name="Benedict M.N."/>
            <person name="Youngblut N.D."/>
            <person name="Metcalf M.E."/>
            <person name="Whitaker R.J."/>
            <person name="Metcalf W.W."/>
        </authorList>
    </citation>
    <scope>NUCLEOTIDE SEQUENCE [LARGE SCALE GENOMIC DNA]</scope>
    <source>
        <strain evidence="2 3">Wiesmoor</strain>
    </source>
</reference>
<accession>A0A0E3LLM3</accession>
<gene>
    <name evidence="2" type="ORF">MSBRW_2268</name>
</gene>